<dbReference type="eggNOG" id="COG1396">
    <property type="taxonomic scope" value="Bacteria"/>
</dbReference>
<dbReference type="PROSITE" id="PS50943">
    <property type="entry name" value="HTH_CROC1"/>
    <property type="match status" value="1"/>
</dbReference>
<dbReference type="EMBL" id="ABCK01000005">
    <property type="protein sequence ID" value="EDM28428.1"/>
    <property type="molecule type" value="Genomic_DNA"/>
</dbReference>
<dbReference type="STRING" id="313628.LNTAR_10946"/>
<keyword evidence="3" id="KW-1185">Reference proteome</keyword>
<dbReference type="Gene3D" id="1.10.260.40">
    <property type="entry name" value="lambda repressor-like DNA-binding domains"/>
    <property type="match status" value="1"/>
</dbReference>
<dbReference type="CDD" id="cd00093">
    <property type="entry name" value="HTH_XRE"/>
    <property type="match status" value="1"/>
</dbReference>
<sequence length="97" mass="11120">MYYLNTPEEISILLAERLREKRLALGWKQQTLSDRSGVSLASLRRFEKTGLISLQSLLKLAFALDHLEDFEQLFQAPIASSLKDLEVRESTAKRGRL</sequence>
<evidence type="ECO:0000259" key="1">
    <source>
        <dbReference type="PROSITE" id="PS50943"/>
    </source>
</evidence>
<dbReference type="InterPro" id="IPR010982">
    <property type="entry name" value="Lambda_DNA-bd_dom_sf"/>
</dbReference>
<reference evidence="2 3" key="1">
    <citation type="journal article" date="2010" name="J. Bacteriol.">
        <title>Genome sequence of Lentisphaera araneosa HTCC2155T, the type species of the order Lentisphaerales in the phylum Lentisphaerae.</title>
        <authorList>
            <person name="Thrash J.C."/>
            <person name="Cho J.C."/>
            <person name="Vergin K.L."/>
            <person name="Morris R.M."/>
            <person name="Giovannoni S.J."/>
        </authorList>
    </citation>
    <scope>NUCLEOTIDE SEQUENCE [LARGE SCALE GENOMIC DNA]</scope>
    <source>
        <strain evidence="2 3">HTCC2155</strain>
    </source>
</reference>
<comment type="caution">
    <text evidence="2">The sequence shown here is derived from an EMBL/GenBank/DDBJ whole genome shotgun (WGS) entry which is preliminary data.</text>
</comment>
<feature type="domain" description="HTH cro/C1-type" evidence="1">
    <location>
        <begin position="18"/>
        <end position="70"/>
    </location>
</feature>
<dbReference type="AlphaFoldDB" id="A6DIZ2"/>
<gene>
    <name evidence="2" type="ORF">LNTAR_10946</name>
</gene>
<proteinExistence type="predicted"/>
<dbReference type="GO" id="GO:0003677">
    <property type="term" value="F:DNA binding"/>
    <property type="evidence" value="ECO:0007669"/>
    <property type="project" value="InterPro"/>
</dbReference>
<name>A6DIZ2_9BACT</name>
<evidence type="ECO:0000313" key="3">
    <source>
        <dbReference type="Proteomes" id="UP000004947"/>
    </source>
</evidence>
<dbReference type="RefSeq" id="WP_007277868.1">
    <property type="nucleotide sequence ID" value="NZ_ABCK01000005.1"/>
</dbReference>
<dbReference type="SUPFAM" id="SSF47413">
    <property type="entry name" value="lambda repressor-like DNA-binding domains"/>
    <property type="match status" value="1"/>
</dbReference>
<dbReference type="Proteomes" id="UP000004947">
    <property type="component" value="Unassembled WGS sequence"/>
</dbReference>
<dbReference type="OrthoDB" id="5471988at2"/>
<protein>
    <recommendedName>
        <fullName evidence="1">HTH cro/C1-type domain-containing protein</fullName>
    </recommendedName>
</protein>
<dbReference type="InterPro" id="IPR001387">
    <property type="entry name" value="Cro/C1-type_HTH"/>
</dbReference>
<accession>A6DIZ2</accession>
<organism evidence="2 3">
    <name type="scientific">Lentisphaera araneosa HTCC2155</name>
    <dbReference type="NCBI Taxonomy" id="313628"/>
    <lineage>
        <taxon>Bacteria</taxon>
        <taxon>Pseudomonadati</taxon>
        <taxon>Lentisphaerota</taxon>
        <taxon>Lentisphaeria</taxon>
        <taxon>Lentisphaerales</taxon>
        <taxon>Lentisphaeraceae</taxon>
        <taxon>Lentisphaera</taxon>
    </lineage>
</organism>
<dbReference type="Pfam" id="PF01381">
    <property type="entry name" value="HTH_3"/>
    <property type="match status" value="1"/>
</dbReference>
<evidence type="ECO:0000313" key="2">
    <source>
        <dbReference type="EMBL" id="EDM28428.1"/>
    </source>
</evidence>
<dbReference type="SMART" id="SM00530">
    <property type="entry name" value="HTH_XRE"/>
    <property type="match status" value="1"/>
</dbReference>